<sequence length="378" mass="42915">MSLSKVAPSCVFCKSGSGIYTCPRCSKKYCSSYCYKCRAHADCSEAFYKSWVEESLQAKSCDPTDRENMLRILKEFEAASVEDAEDDCEPSMEERFASLNIDKAGEDVIWQHLSQEEKANFKAFIENEKNIEAIVSIKRHWWTKKTLSLVTDDESSASIVEDDVAPRPPYPLSTKKLSELTSATPSNCIQNNLVNVLYSYAYLCRLYNGDLRDFLGEVVDLLFTLSPVLSEGYNYSSLEESLQDSIRKIMESDSKNPVGYVKSIVTDIEAILQGPTNGKASTFVLCALHDIKLLFLELKDEYKDKSKHDKSLKRRLLLVVKKIEYFMSWSLEYEETLKNISSDILLVMLPDLIPESDQPVDKKVVSKTKKKPLIAEIN</sequence>
<reference evidence="3 4" key="1">
    <citation type="journal article" date="2022" name="Nat. Ecol. Evol.">
        <title>A masculinizing supergene underlies an exaggerated male reproductive morph in a spider.</title>
        <authorList>
            <person name="Hendrickx F."/>
            <person name="De Corte Z."/>
            <person name="Sonet G."/>
            <person name="Van Belleghem S.M."/>
            <person name="Kostlbacher S."/>
            <person name="Vangestel C."/>
        </authorList>
    </citation>
    <scope>NUCLEOTIDE SEQUENCE [LARGE SCALE GENOMIC DNA]</scope>
    <source>
        <strain evidence="3">W744_W776</strain>
    </source>
</reference>
<keyword evidence="1" id="KW-0479">Metal-binding</keyword>
<evidence type="ECO:0000259" key="2">
    <source>
        <dbReference type="PROSITE" id="PS51083"/>
    </source>
</evidence>
<dbReference type="PANTHER" id="PTHR15555">
    <property type="entry name" value="ZINC FINGER HIT DOMAIN CONTAINING PROTEIN 2 PROTEIN FON -RELATED"/>
    <property type="match status" value="1"/>
</dbReference>
<evidence type="ECO:0000256" key="1">
    <source>
        <dbReference type="PROSITE-ProRule" id="PRU00453"/>
    </source>
</evidence>
<evidence type="ECO:0000313" key="3">
    <source>
        <dbReference type="EMBL" id="KAG8176164.1"/>
    </source>
</evidence>
<dbReference type="AlphaFoldDB" id="A0AAV6TWL9"/>
<dbReference type="PANTHER" id="PTHR15555:SF0">
    <property type="entry name" value="ZINC FINGER HIT DOMAIN-CONTAINING PROTEIN 2"/>
    <property type="match status" value="1"/>
</dbReference>
<dbReference type="InterPro" id="IPR039646">
    <property type="entry name" value="ZNHIT2"/>
</dbReference>
<dbReference type="InterPro" id="IPR007529">
    <property type="entry name" value="Znf_HIT"/>
</dbReference>
<dbReference type="PROSITE" id="PS51083">
    <property type="entry name" value="ZF_HIT"/>
    <property type="match status" value="1"/>
</dbReference>
<gene>
    <name evidence="3" type="ORF">JTE90_012954</name>
</gene>
<dbReference type="CDD" id="cd23024">
    <property type="entry name" value="zf-HIT_ZNHIT2-3"/>
    <property type="match status" value="1"/>
</dbReference>
<dbReference type="EMBL" id="JAFNEN010000915">
    <property type="protein sequence ID" value="KAG8176164.1"/>
    <property type="molecule type" value="Genomic_DNA"/>
</dbReference>
<name>A0AAV6TWL9_9ARAC</name>
<feature type="domain" description="HIT-type" evidence="2">
    <location>
        <begin position="10"/>
        <end position="43"/>
    </location>
</feature>
<protein>
    <recommendedName>
        <fullName evidence="2">HIT-type domain-containing protein</fullName>
    </recommendedName>
</protein>
<keyword evidence="4" id="KW-1185">Reference proteome</keyword>
<dbReference type="Gene3D" id="3.30.60.190">
    <property type="match status" value="1"/>
</dbReference>
<proteinExistence type="predicted"/>
<keyword evidence="1" id="KW-0862">Zinc</keyword>
<dbReference type="Proteomes" id="UP000827092">
    <property type="component" value="Unassembled WGS sequence"/>
</dbReference>
<keyword evidence="1" id="KW-0863">Zinc-finger</keyword>
<dbReference type="SUPFAM" id="SSF144232">
    <property type="entry name" value="HIT/MYND zinc finger-like"/>
    <property type="match status" value="1"/>
</dbReference>
<comment type="caution">
    <text evidence="3">The sequence shown here is derived from an EMBL/GenBank/DDBJ whole genome shotgun (WGS) entry which is preliminary data.</text>
</comment>
<organism evidence="3 4">
    <name type="scientific">Oedothorax gibbosus</name>
    <dbReference type="NCBI Taxonomy" id="931172"/>
    <lineage>
        <taxon>Eukaryota</taxon>
        <taxon>Metazoa</taxon>
        <taxon>Ecdysozoa</taxon>
        <taxon>Arthropoda</taxon>
        <taxon>Chelicerata</taxon>
        <taxon>Arachnida</taxon>
        <taxon>Araneae</taxon>
        <taxon>Araneomorphae</taxon>
        <taxon>Entelegynae</taxon>
        <taxon>Araneoidea</taxon>
        <taxon>Linyphiidae</taxon>
        <taxon>Erigoninae</taxon>
        <taxon>Oedothorax</taxon>
    </lineage>
</organism>
<dbReference type="GO" id="GO:0008270">
    <property type="term" value="F:zinc ion binding"/>
    <property type="evidence" value="ECO:0007669"/>
    <property type="project" value="UniProtKB-UniRule"/>
</dbReference>
<evidence type="ECO:0000313" key="4">
    <source>
        <dbReference type="Proteomes" id="UP000827092"/>
    </source>
</evidence>
<accession>A0AAV6TWL9</accession>